<feature type="compositionally biased region" description="Polar residues" evidence="1">
    <location>
        <begin position="57"/>
        <end position="75"/>
    </location>
</feature>
<feature type="region of interest" description="Disordered" evidence="1">
    <location>
        <begin position="53"/>
        <end position="75"/>
    </location>
</feature>
<proteinExistence type="predicted"/>
<dbReference type="Proteomes" id="UP000294901">
    <property type="component" value="Unassembled WGS sequence"/>
</dbReference>
<reference evidence="2 3" key="1">
    <citation type="submission" date="2019-03" db="EMBL/GenBank/DDBJ databases">
        <title>Sequencing the genomes of 1000 actinobacteria strains.</title>
        <authorList>
            <person name="Klenk H.-P."/>
        </authorList>
    </citation>
    <scope>NUCLEOTIDE SEQUENCE [LARGE SCALE GENOMIC DNA]</scope>
    <source>
        <strain evidence="2 3">DSM 43805</strain>
    </source>
</reference>
<protein>
    <submittedName>
        <fullName evidence="2">Uncharacterized protein</fullName>
    </submittedName>
</protein>
<evidence type="ECO:0000313" key="2">
    <source>
        <dbReference type="EMBL" id="TDO42424.1"/>
    </source>
</evidence>
<evidence type="ECO:0000256" key="1">
    <source>
        <dbReference type="SAM" id="MobiDB-lite"/>
    </source>
</evidence>
<dbReference type="RefSeq" id="WP_133876316.1">
    <property type="nucleotide sequence ID" value="NZ_BOMD01000062.1"/>
</dbReference>
<evidence type="ECO:0000313" key="3">
    <source>
        <dbReference type="Proteomes" id="UP000294901"/>
    </source>
</evidence>
<gene>
    <name evidence="2" type="ORF">C8E87_6196</name>
</gene>
<name>A0A4R6JZV2_9ACTN</name>
<sequence>MTSCTHPQPDNGLRIHRNHNKTANTATGRHLDASITDGITIMTGRLFDHAQRRDQLTQKQRTHLATATNRQPSVL</sequence>
<comment type="caution">
    <text evidence="2">The sequence shown here is derived from an EMBL/GenBank/DDBJ whole genome shotgun (WGS) entry which is preliminary data.</text>
</comment>
<organism evidence="2 3">
    <name type="scientific">Paractinoplanes brasiliensis</name>
    <dbReference type="NCBI Taxonomy" id="52695"/>
    <lineage>
        <taxon>Bacteria</taxon>
        <taxon>Bacillati</taxon>
        <taxon>Actinomycetota</taxon>
        <taxon>Actinomycetes</taxon>
        <taxon>Micromonosporales</taxon>
        <taxon>Micromonosporaceae</taxon>
        <taxon>Paractinoplanes</taxon>
    </lineage>
</organism>
<feature type="region of interest" description="Disordered" evidence="1">
    <location>
        <begin position="1"/>
        <end position="29"/>
    </location>
</feature>
<keyword evidence="3" id="KW-1185">Reference proteome</keyword>
<dbReference type="EMBL" id="SNWR01000001">
    <property type="protein sequence ID" value="TDO42424.1"/>
    <property type="molecule type" value="Genomic_DNA"/>
</dbReference>
<dbReference type="AlphaFoldDB" id="A0A4R6JZV2"/>
<accession>A0A4R6JZV2</accession>